<dbReference type="Gene3D" id="2.60.40.10">
    <property type="entry name" value="Immunoglobulins"/>
    <property type="match status" value="1"/>
</dbReference>
<proteinExistence type="predicted"/>
<organism evidence="2">
    <name type="scientific">marine metagenome</name>
    <dbReference type="NCBI Taxonomy" id="408172"/>
    <lineage>
        <taxon>unclassified sequences</taxon>
        <taxon>metagenomes</taxon>
        <taxon>ecological metagenomes</taxon>
    </lineage>
</organism>
<protein>
    <recommendedName>
        <fullName evidence="1">Chitinase A N-terminal domain-containing protein</fullName>
    </recommendedName>
</protein>
<name>A0A382WPI4_9ZZZZ</name>
<feature type="non-terminal residue" evidence="2">
    <location>
        <position position="203"/>
    </location>
</feature>
<dbReference type="AlphaFoldDB" id="A0A382WPI4"/>
<dbReference type="EMBL" id="UINC01161212">
    <property type="protein sequence ID" value="SVD60265.1"/>
    <property type="molecule type" value="Genomic_DNA"/>
</dbReference>
<sequence>MKKVFIIFFLCLLHKQLIAQNPPGEPNIAWMETEYQLSDENVDITFVWDMWWGENGDHWKLLQNGNVIYETEIAPNTPQPQHDEVIINFTVTGQFDFMIDLCNYYERDEICTSSNPITITIFGGEGETEIDHGFGISDWGEQFFSPFVDATSWPPFSLYEMAQATGVKFFNLGFIVARDNNNCEATWGGYYTLDGWTFAGDYM</sequence>
<evidence type="ECO:0000259" key="1">
    <source>
        <dbReference type="Pfam" id="PF08329"/>
    </source>
</evidence>
<feature type="domain" description="Chitinase A N-terminal" evidence="1">
    <location>
        <begin position="39"/>
        <end position="125"/>
    </location>
</feature>
<dbReference type="Pfam" id="PF08329">
    <property type="entry name" value="ChitinaseA_N"/>
    <property type="match status" value="1"/>
</dbReference>
<dbReference type="GO" id="GO:0004568">
    <property type="term" value="F:chitinase activity"/>
    <property type="evidence" value="ECO:0007669"/>
    <property type="project" value="InterPro"/>
</dbReference>
<dbReference type="GO" id="GO:0006032">
    <property type="term" value="P:chitin catabolic process"/>
    <property type="evidence" value="ECO:0007669"/>
    <property type="project" value="InterPro"/>
</dbReference>
<dbReference type="InterPro" id="IPR013540">
    <property type="entry name" value="ChitinaseA_N"/>
</dbReference>
<gene>
    <name evidence="2" type="ORF">METZ01_LOCUS413119</name>
</gene>
<dbReference type="SUPFAM" id="SSF81296">
    <property type="entry name" value="E set domains"/>
    <property type="match status" value="1"/>
</dbReference>
<accession>A0A382WPI4</accession>
<dbReference type="InterPro" id="IPR013783">
    <property type="entry name" value="Ig-like_fold"/>
</dbReference>
<evidence type="ECO:0000313" key="2">
    <source>
        <dbReference type="EMBL" id="SVD60265.1"/>
    </source>
</evidence>
<dbReference type="InterPro" id="IPR014756">
    <property type="entry name" value="Ig_E-set"/>
</dbReference>
<reference evidence="2" key="1">
    <citation type="submission" date="2018-05" db="EMBL/GenBank/DDBJ databases">
        <authorList>
            <person name="Lanie J.A."/>
            <person name="Ng W.-L."/>
            <person name="Kazmierczak K.M."/>
            <person name="Andrzejewski T.M."/>
            <person name="Davidsen T.M."/>
            <person name="Wayne K.J."/>
            <person name="Tettelin H."/>
            <person name="Glass J.I."/>
            <person name="Rusch D."/>
            <person name="Podicherti R."/>
            <person name="Tsui H.-C.T."/>
            <person name="Winkler M.E."/>
        </authorList>
    </citation>
    <scope>NUCLEOTIDE SEQUENCE</scope>
</reference>
<dbReference type="Gene3D" id="3.20.20.80">
    <property type="entry name" value="Glycosidases"/>
    <property type="match status" value="1"/>
</dbReference>